<evidence type="ECO:0000256" key="1">
    <source>
        <dbReference type="SAM" id="Phobius"/>
    </source>
</evidence>
<feature type="transmembrane region" description="Helical" evidence="1">
    <location>
        <begin position="374"/>
        <end position="399"/>
    </location>
</feature>
<sequence>MKRLLVILILAVSCLLFLGSPVIAETQTIQLEKRYDLPSAADLNESKAACKGGICADNMMNFQLNALAGAATCTLGGLICGADDSAEQGMYIQRSVLGQTSQAMAFLYSQPPASTTEYLAWMGEKAGIVPKTYAQGVTFSRLLPILPIWQAFRDIAFVLLAIIMLMIGLMIMFRAKVNPQTVANVENTIPRVVVSIILIWLSFPIASLIIDFMYVLIAAGIGVIGNAVGDPNIRQAIQDYSTGGFGTLFSKTMAPVSEFAKIGGLGSAAADVGGIGLLAFLPVISITPIGWVAAILMAISGIVSGVNSNDAGVGLLTVASPILILLIFIVLLFSVFKIFFMLLSAYIQILISIILGPIYLLFNAIPGRNTFSNWWKGIVANMMSFVVTANMLYLAWAIASLLEKEPFWTPPFILQGMGASQAAIGLISLGIVLLIPQVVAMVKQGLGVKSMFQVGPGMIFGPITGSVGQGLGLAGQFHTASLALPTLKNVLKGNFGPPQQSS</sequence>
<name>A0A1F7KF90_9BACT</name>
<keyword evidence="1" id="KW-0472">Membrane</keyword>
<keyword evidence="1" id="KW-1133">Transmembrane helix</keyword>
<feature type="signal peptide" evidence="2">
    <location>
        <begin position="1"/>
        <end position="24"/>
    </location>
</feature>
<dbReference type="Proteomes" id="UP000178450">
    <property type="component" value="Unassembled WGS sequence"/>
</dbReference>
<feature type="transmembrane region" description="Helical" evidence="1">
    <location>
        <begin position="193"/>
        <end position="224"/>
    </location>
</feature>
<protein>
    <submittedName>
        <fullName evidence="3">Uncharacterized protein</fullName>
    </submittedName>
</protein>
<proteinExistence type="predicted"/>
<feature type="chain" id="PRO_5009529521" evidence="2">
    <location>
        <begin position="25"/>
        <end position="502"/>
    </location>
</feature>
<accession>A0A1F7KF90</accession>
<feature type="transmembrane region" description="Helical" evidence="1">
    <location>
        <begin position="311"/>
        <end position="333"/>
    </location>
</feature>
<feature type="transmembrane region" description="Helical" evidence="1">
    <location>
        <begin position="419"/>
        <end position="442"/>
    </location>
</feature>
<dbReference type="EMBL" id="MGBG01000006">
    <property type="protein sequence ID" value="OGK66526.1"/>
    <property type="molecule type" value="Genomic_DNA"/>
</dbReference>
<keyword evidence="2" id="KW-0732">Signal</keyword>
<comment type="caution">
    <text evidence="3">The sequence shown here is derived from an EMBL/GenBank/DDBJ whole genome shotgun (WGS) entry which is preliminary data.</text>
</comment>
<feature type="transmembrane region" description="Helical" evidence="1">
    <location>
        <begin position="339"/>
        <end position="362"/>
    </location>
</feature>
<feature type="transmembrane region" description="Helical" evidence="1">
    <location>
        <begin position="275"/>
        <end position="299"/>
    </location>
</feature>
<keyword evidence="1" id="KW-0812">Transmembrane</keyword>
<reference evidence="3 4" key="1">
    <citation type="journal article" date="2016" name="Nat. Commun.">
        <title>Thousands of microbial genomes shed light on interconnected biogeochemical processes in an aquifer system.</title>
        <authorList>
            <person name="Anantharaman K."/>
            <person name="Brown C.T."/>
            <person name="Hug L.A."/>
            <person name="Sharon I."/>
            <person name="Castelle C.J."/>
            <person name="Probst A.J."/>
            <person name="Thomas B.C."/>
            <person name="Singh A."/>
            <person name="Wilkins M.J."/>
            <person name="Karaoz U."/>
            <person name="Brodie E.L."/>
            <person name="Williams K.H."/>
            <person name="Hubbard S.S."/>
            <person name="Banfield J.F."/>
        </authorList>
    </citation>
    <scope>NUCLEOTIDE SEQUENCE [LARGE SCALE GENOMIC DNA]</scope>
</reference>
<evidence type="ECO:0000313" key="3">
    <source>
        <dbReference type="EMBL" id="OGK66526.1"/>
    </source>
</evidence>
<feature type="transmembrane region" description="Helical" evidence="1">
    <location>
        <begin position="155"/>
        <end position="173"/>
    </location>
</feature>
<organism evidence="3 4">
    <name type="scientific">Candidatus Roizmanbacteria bacterium RIFOXYA1_FULL_41_12</name>
    <dbReference type="NCBI Taxonomy" id="1802082"/>
    <lineage>
        <taxon>Bacteria</taxon>
        <taxon>Candidatus Roizmaniibacteriota</taxon>
    </lineage>
</organism>
<dbReference type="AlphaFoldDB" id="A0A1F7KF90"/>
<evidence type="ECO:0000313" key="4">
    <source>
        <dbReference type="Proteomes" id="UP000178450"/>
    </source>
</evidence>
<evidence type="ECO:0000256" key="2">
    <source>
        <dbReference type="SAM" id="SignalP"/>
    </source>
</evidence>
<gene>
    <name evidence="3" type="ORF">A2209_00815</name>
</gene>